<dbReference type="EMBL" id="GGEC01060073">
    <property type="protein sequence ID" value="MBX40557.1"/>
    <property type="molecule type" value="Transcribed_RNA"/>
</dbReference>
<protein>
    <submittedName>
        <fullName evidence="1">Uncharacterized protein</fullName>
    </submittedName>
</protein>
<proteinExistence type="predicted"/>
<organism evidence="1">
    <name type="scientific">Rhizophora mucronata</name>
    <name type="common">Asiatic mangrove</name>
    <dbReference type="NCBI Taxonomy" id="61149"/>
    <lineage>
        <taxon>Eukaryota</taxon>
        <taxon>Viridiplantae</taxon>
        <taxon>Streptophyta</taxon>
        <taxon>Embryophyta</taxon>
        <taxon>Tracheophyta</taxon>
        <taxon>Spermatophyta</taxon>
        <taxon>Magnoliopsida</taxon>
        <taxon>eudicotyledons</taxon>
        <taxon>Gunneridae</taxon>
        <taxon>Pentapetalae</taxon>
        <taxon>rosids</taxon>
        <taxon>fabids</taxon>
        <taxon>Malpighiales</taxon>
        <taxon>Rhizophoraceae</taxon>
        <taxon>Rhizophora</taxon>
    </lineage>
</organism>
<sequence>MEKPERILIPSQ</sequence>
<evidence type="ECO:0000313" key="1">
    <source>
        <dbReference type="EMBL" id="MBX40557.1"/>
    </source>
</evidence>
<reference evidence="1" key="1">
    <citation type="submission" date="2018-02" db="EMBL/GenBank/DDBJ databases">
        <title>Rhizophora mucronata_Transcriptome.</title>
        <authorList>
            <person name="Meera S.P."/>
            <person name="Sreeshan A."/>
            <person name="Augustine A."/>
        </authorList>
    </citation>
    <scope>NUCLEOTIDE SEQUENCE</scope>
    <source>
        <tissue evidence="1">Leaf</tissue>
    </source>
</reference>
<name>A0A2P2NDN2_RHIMU</name>
<accession>A0A2P2NDN2</accession>